<sequence>MTIKRKRCGLVLLLYLNRKFLNSRIYFRMKKRYLIIGFFSILTLIVEMSCTKNELRSSPFDLVSGSALLKINYSCPYMASSQGVMVKINGMVYSSLITYSTPYPGGGLNTGGNSYADYLRVTPGIDTLSLLLPIPGTSIPDKVLYTTTFEVQSDRYQTIHVTDTATNIKYVMTNDLETRPDSGYVLYRFVNLIPNSQGIDLYFDTAKINRKLLASNIGYLQQSDTFRLPAGTSLPWAIQMSGKDSVLATYSTASSVANQRVFTVYARGYLGLKSTDTRSNKISFVYNK</sequence>
<dbReference type="InterPro" id="IPR025510">
    <property type="entry name" value="DUF4397"/>
</dbReference>
<evidence type="ECO:0000313" key="4">
    <source>
        <dbReference type="Proteomes" id="UP000249645"/>
    </source>
</evidence>
<evidence type="ECO:0000256" key="1">
    <source>
        <dbReference type="SAM" id="Phobius"/>
    </source>
</evidence>
<keyword evidence="1" id="KW-0812">Transmembrane</keyword>
<feature type="transmembrane region" description="Helical" evidence="1">
    <location>
        <begin position="33"/>
        <end position="50"/>
    </location>
</feature>
<reference evidence="3 4" key="1">
    <citation type="submission" date="2017-11" db="EMBL/GenBank/DDBJ databases">
        <title>Infants hospitalized years apart are colonized by the same room-sourced microbial strains.</title>
        <authorList>
            <person name="Brooks B."/>
            <person name="Olm M.R."/>
            <person name="Firek B.A."/>
            <person name="Baker R."/>
            <person name="Thomas B.C."/>
            <person name="Morowitz M.J."/>
            <person name="Banfield J.F."/>
        </authorList>
    </citation>
    <scope>NUCLEOTIDE SEQUENCE [LARGE SCALE GENOMIC DNA]</scope>
    <source>
        <strain evidence="3">S2_009_000_R2_76</strain>
    </source>
</reference>
<proteinExistence type="predicted"/>
<dbReference type="AlphaFoldDB" id="A0A2W5EC52"/>
<keyword evidence="1" id="KW-0472">Membrane</keyword>
<accession>A0A2W5EC52</accession>
<dbReference type="Proteomes" id="UP000249645">
    <property type="component" value="Unassembled WGS sequence"/>
</dbReference>
<feature type="domain" description="DUF4397" evidence="2">
    <location>
        <begin position="115"/>
        <end position="202"/>
    </location>
</feature>
<protein>
    <submittedName>
        <fullName evidence="3">DUF4397 domain-containing protein</fullName>
    </submittedName>
</protein>
<organism evidence="3 4">
    <name type="scientific">Pseudopedobacter saltans</name>
    <dbReference type="NCBI Taxonomy" id="151895"/>
    <lineage>
        <taxon>Bacteria</taxon>
        <taxon>Pseudomonadati</taxon>
        <taxon>Bacteroidota</taxon>
        <taxon>Sphingobacteriia</taxon>
        <taxon>Sphingobacteriales</taxon>
        <taxon>Sphingobacteriaceae</taxon>
        <taxon>Pseudopedobacter</taxon>
    </lineage>
</organism>
<gene>
    <name evidence="3" type="ORF">DI598_19425</name>
</gene>
<keyword evidence="1" id="KW-1133">Transmembrane helix</keyword>
<comment type="caution">
    <text evidence="3">The sequence shown here is derived from an EMBL/GenBank/DDBJ whole genome shotgun (WGS) entry which is preliminary data.</text>
</comment>
<dbReference type="Pfam" id="PF14344">
    <property type="entry name" value="DUF4397"/>
    <property type="match status" value="1"/>
</dbReference>
<dbReference type="EMBL" id="QFOI01000617">
    <property type="protein sequence ID" value="PZP40253.1"/>
    <property type="molecule type" value="Genomic_DNA"/>
</dbReference>
<name>A0A2W5EC52_9SPHI</name>
<evidence type="ECO:0000259" key="2">
    <source>
        <dbReference type="Pfam" id="PF14344"/>
    </source>
</evidence>
<evidence type="ECO:0000313" key="3">
    <source>
        <dbReference type="EMBL" id="PZP40253.1"/>
    </source>
</evidence>